<evidence type="ECO:0000256" key="1">
    <source>
        <dbReference type="ARBA" id="ARBA00023015"/>
    </source>
</evidence>
<dbReference type="InterPro" id="IPR036390">
    <property type="entry name" value="WH_DNA-bd_sf"/>
</dbReference>
<dbReference type="PANTHER" id="PTHR43132">
    <property type="entry name" value="ARSENICAL RESISTANCE OPERON REPRESSOR ARSR-RELATED"/>
    <property type="match status" value="1"/>
</dbReference>
<feature type="domain" description="HTH arsR-type" evidence="4">
    <location>
        <begin position="1"/>
        <end position="95"/>
    </location>
</feature>
<dbReference type="GO" id="GO:0003677">
    <property type="term" value="F:DNA binding"/>
    <property type="evidence" value="ECO:0007669"/>
    <property type="project" value="UniProtKB-KW"/>
</dbReference>
<reference evidence="5 6" key="1">
    <citation type="submission" date="2020-08" db="EMBL/GenBank/DDBJ databases">
        <title>Sequencing the genomes of 1000 actinobacteria strains.</title>
        <authorList>
            <person name="Klenk H.-P."/>
        </authorList>
    </citation>
    <scope>NUCLEOTIDE SEQUENCE [LARGE SCALE GENOMIC DNA]</scope>
    <source>
        <strain evidence="5 6">DSM 43851</strain>
    </source>
</reference>
<dbReference type="InterPro" id="IPR036388">
    <property type="entry name" value="WH-like_DNA-bd_sf"/>
</dbReference>
<dbReference type="NCBIfam" id="NF033788">
    <property type="entry name" value="HTH_metalloreg"/>
    <property type="match status" value="1"/>
</dbReference>
<dbReference type="PANTHER" id="PTHR43132:SF2">
    <property type="entry name" value="ARSENICAL RESISTANCE OPERON REPRESSOR ARSR-RELATED"/>
    <property type="match status" value="1"/>
</dbReference>
<accession>A0A7W9KPR8</accession>
<dbReference type="CDD" id="cd00090">
    <property type="entry name" value="HTH_ARSR"/>
    <property type="match status" value="1"/>
</dbReference>
<dbReference type="EMBL" id="JACHIR010000001">
    <property type="protein sequence ID" value="MBB5896397.1"/>
    <property type="molecule type" value="Genomic_DNA"/>
</dbReference>
<dbReference type="InterPro" id="IPR051011">
    <property type="entry name" value="Metal_resp_trans_reg"/>
</dbReference>
<dbReference type="AlphaFoldDB" id="A0A7W9KPR8"/>
<dbReference type="Gene3D" id="1.10.10.10">
    <property type="entry name" value="Winged helix-like DNA-binding domain superfamily/Winged helix DNA-binding domain"/>
    <property type="match status" value="1"/>
</dbReference>
<keyword evidence="3" id="KW-0804">Transcription</keyword>
<proteinExistence type="predicted"/>
<name>A0A7W9KPR8_9PSEU</name>
<keyword evidence="6" id="KW-1185">Reference proteome</keyword>
<organism evidence="5 6">
    <name type="scientific">Kutzneria kofuensis</name>
    <dbReference type="NCBI Taxonomy" id="103725"/>
    <lineage>
        <taxon>Bacteria</taxon>
        <taxon>Bacillati</taxon>
        <taxon>Actinomycetota</taxon>
        <taxon>Actinomycetes</taxon>
        <taxon>Pseudonocardiales</taxon>
        <taxon>Pseudonocardiaceae</taxon>
        <taxon>Kutzneria</taxon>
    </lineage>
</organism>
<comment type="caution">
    <text evidence="5">The sequence shown here is derived from an EMBL/GenBank/DDBJ whole genome shotgun (WGS) entry which is preliminary data.</text>
</comment>
<dbReference type="SMART" id="SM00418">
    <property type="entry name" value="HTH_ARSR"/>
    <property type="match status" value="1"/>
</dbReference>
<evidence type="ECO:0000256" key="2">
    <source>
        <dbReference type="ARBA" id="ARBA00023125"/>
    </source>
</evidence>
<dbReference type="GO" id="GO:0003700">
    <property type="term" value="F:DNA-binding transcription factor activity"/>
    <property type="evidence" value="ECO:0007669"/>
    <property type="project" value="InterPro"/>
</dbReference>
<dbReference type="SUPFAM" id="SSF46785">
    <property type="entry name" value="Winged helix' DNA-binding domain"/>
    <property type="match status" value="1"/>
</dbReference>
<dbReference type="InterPro" id="IPR001845">
    <property type="entry name" value="HTH_ArsR_DNA-bd_dom"/>
</dbReference>
<dbReference type="InterPro" id="IPR011991">
    <property type="entry name" value="ArsR-like_HTH"/>
</dbReference>
<evidence type="ECO:0000256" key="3">
    <source>
        <dbReference type="ARBA" id="ARBA00023163"/>
    </source>
</evidence>
<gene>
    <name evidence="5" type="ORF">BJ998_007593</name>
</gene>
<keyword evidence="2" id="KW-0238">DNA-binding</keyword>
<evidence type="ECO:0000259" key="4">
    <source>
        <dbReference type="PROSITE" id="PS50987"/>
    </source>
</evidence>
<dbReference type="PROSITE" id="PS50987">
    <property type="entry name" value="HTH_ARSR_2"/>
    <property type="match status" value="1"/>
</dbReference>
<evidence type="ECO:0000313" key="6">
    <source>
        <dbReference type="Proteomes" id="UP000585638"/>
    </source>
</evidence>
<protein>
    <submittedName>
        <fullName evidence="5">ArsR family transcriptional regulator</fullName>
    </submittedName>
</protein>
<dbReference type="Pfam" id="PF01022">
    <property type="entry name" value="HTH_5"/>
    <property type="match status" value="1"/>
</dbReference>
<dbReference type="Proteomes" id="UP000585638">
    <property type="component" value="Unassembled WGS sequence"/>
</dbReference>
<keyword evidence="1" id="KW-0805">Transcription regulation</keyword>
<sequence>MSRPLYQLKAEFFKTLGHPARIRVLELLSQREHAVAEMLPEVGIEAANLSQQLAVLRRAGLVTSRKEGSNVYYSLTSPQVAELLAVARSILTGVLAGQIELLEDLRTAVPSTTAELPGSGTRAAEPAVTPVAHLHAGGATAGGRDRNGAGEC</sequence>
<dbReference type="PRINTS" id="PR00778">
    <property type="entry name" value="HTHARSR"/>
</dbReference>
<evidence type="ECO:0000313" key="5">
    <source>
        <dbReference type="EMBL" id="MBB5896397.1"/>
    </source>
</evidence>